<dbReference type="CDD" id="cd02787">
    <property type="entry name" value="MopB_CT_ydeP"/>
    <property type="match status" value="1"/>
</dbReference>
<dbReference type="PANTHER" id="PTHR43105">
    <property type="entry name" value="RESPIRATORY NITRATE REDUCTASE"/>
    <property type="match status" value="1"/>
</dbReference>
<gene>
    <name evidence="12" type="ORF">DFR41_105233</name>
</gene>
<dbReference type="SUPFAM" id="SSF53706">
    <property type="entry name" value="Formate dehydrogenase/DMSO reductase, domains 1-3"/>
    <property type="match status" value="1"/>
</dbReference>
<evidence type="ECO:0000256" key="2">
    <source>
        <dbReference type="ARBA" id="ARBA00001966"/>
    </source>
</evidence>
<dbReference type="Pfam" id="PF01568">
    <property type="entry name" value="Molydop_binding"/>
    <property type="match status" value="1"/>
</dbReference>
<dbReference type="GO" id="GO:0008863">
    <property type="term" value="F:formate dehydrogenase (NAD+) activity"/>
    <property type="evidence" value="ECO:0007669"/>
    <property type="project" value="InterPro"/>
</dbReference>
<dbReference type="GO" id="GO:1990204">
    <property type="term" value="C:oxidoreductase complex"/>
    <property type="evidence" value="ECO:0007669"/>
    <property type="project" value="UniProtKB-ARBA"/>
</dbReference>
<dbReference type="Proteomes" id="UP000255265">
    <property type="component" value="Unassembled WGS sequence"/>
</dbReference>
<evidence type="ECO:0000256" key="4">
    <source>
        <dbReference type="ARBA" id="ARBA00022485"/>
    </source>
</evidence>
<evidence type="ECO:0000256" key="8">
    <source>
        <dbReference type="ARBA" id="ARBA00023004"/>
    </source>
</evidence>
<evidence type="ECO:0000313" key="12">
    <source>
        <dbReference type="EMBL" id="RDI24318.1"/>
    </source>
</evidence>
<name>A0A370FHV9_9BURK</name>
<dbReference type="InterPro" id="IPR010046">
    <property type="entry name" value="Mopterin_OxRdtse_a_bac"/>
</dbReference>
<dbReference type="InterPro" id="IPR009010">
    <property type="entry name" value="Asp_de-COase-like_dom_sf"/>
</dbReference>
<dbReference type="EMBL" id="QQAV01000005">
    <property type="protein sequence ID" value="RDI24318.1"/>
    <property type="molecule type" value="Genomic_DNA"/>
</dbReference>
<feature type="domain" description="Molybdopterin oxidoreductase" evidence="10">
    <location>
        <begin position="99"/>
        <end position="471"/>
    </location>
</feature>
<keyword evidence="7" id="KW-0560">Oxidoreductase</keyword>
<organism evidence="12 13">
    <name type="scientific">Pseudacidovorax intermedius</name>
    <dbReference type="NCBI Taxonomy" id="433924"/>
    <lineage>
        <taxon>Bacteria</taxon>
        <taxon>Pseudomonadati</taxon>
        <taxon>Pseudomonadota</taxon>
        <taxon>Betaproteobacteria</taxon>
        <taxon>Burkholderiales</taxon>
        <taxon>Comamonadaceae</taxon>
        <taxon>Pseudacidovorax</taxon>
    </lineage>
</organism>
<dbReference type="AlphaFoldDB" id="A0A370FHV9"/>
<dbReference type="GO" id="GO:0030151">
    <property type="term" value="F:molybdenum ion binding"/>
    <property type="evidence" value="ECO:0007669"/>
    <property type="project" value="InterPro"/>
</dbReference>
<dbReference type="Gene3D" id="3.40.50.740">
    <property type="match status" value="1"/>
</dbReference>
<keyword evidence="13" id="KW-1185">Reference proteome</keyword>
<evidence type="ECO:0000256" key="9">
    <source>
        <dbReference type="ARBA" id="ARBA00023014"/>
    </source>
</evidence>
<dbReference type="Gene3D" id="3.40.228.10">
    <property type="entry name" value="Dimethylsulfoxide Reductase, domain 2"/>
    <property type="match status" value="1"/>
</dbReference>
<evidence type="ECO:0000256" key="6">
    <source>
        <dbReference type="ARBA" id="ARBA00022723"/>
    </source>
</evidence>
<proteinExistence type="inferred from homology"/>
<dbReference type="InterPro" id="IPR006657">
    <property type="entry name" value="MoPterin_dinucl-bd_dom"/>
</dbReference>
<keyword evidence="4" id="KW-0004">4Fe-4S</keyword>
<accession>A0A370FHV9</accession>
<feature type="domain" description="Molybdopterin dinucleotide-binding" evidence="11">
    <location>
        <begin position="634"/>
        <end position="741"/>
    </location>
</feature>
<evidence type="ECO:0000256" key="1">
    <source>
        <dbReference type="ARBA" id="ARBA00001942"/>
    </source>
</evidence>
<protein>
    <submittedName>
        <fullName evidence="12">Molybdopterin-dependent oxidoreductase alpha subunit</fullName>
    </submittedName>
</protein>
<dbReference type="SUPFAM" id="SSF50692">
    <property type="entry name" value="ADC-like"/>
    <property type="match status" value="1"/>
</dbReference>
<evidence type="ECO:0000256" key="7">
    <source>
        <dbReference type="ARBA" id="ARBA00023002"/>
    </source>
</evidence>
<evidence type="ECO:0000259" key="11">
    <source>
        <dbReference type="Pfam" id="PF01568"/>
    </source>
</evidence>
<keyword evidence="9" id="KW-0411">Iron-sulfur</keyword>
<keyword evidence="6" id="KW-0479">Metal-binding</keyword>
<comment type="cofactor">
    <cofactor evidence="2">
        <name>[4Fe-4S] cluster</name>
        <dbReference type="ChEBI" id="CHEBI:49883"/>
    </cofactor>
</comment>
<dbReference type="InterPro" id="IPR050123">
    <property type="entry name" value="Prok_molybdopt-oxidoreductase"/>
</dbReference>
<dbReference type="NCBIfam" id="TIGR01701">
    <property type="entry name" value="Fdhalpha-like"/>
    <property type="match status" value="1"/>
</dbReference>
<evidence type="ECO:0000259" key="10">
    <source>
        <dbReference type="Pfam" id="PF00384"/>
    </source>
</evidence>
<evidence type="ECO:0000256" key="3">
    <source>
        <dbReference type="ARBA" id="ARBA00010312"/>
    </source>
</evidence>
<dbReference type="InterPro" id="IPR006656">
    <property type="entry name" value="Mopterin_OxRdtase"/>
</dbReference>
<evidence type="ECO:0000313" key="13">
    <source>
        <dbReference type="Proteomes" id="UP000255265"/>
    </source>
</evidence>
<dbReference type="CDD" id="cd02767">
    <property type="entry name" value="MopB_ydeP"/>
    <property type="match status" value="1"/>
</dbReference>
<dbReference type="GO" id="GO:0045333">
    <property type="term" value="P:cellular respiration"/>
    <property type="evidence" value="ECO:0007669"/>
    <property type="project" value="UniProtKB-ARBA"/>
</dbReference>
<dbReference type="InterPro" id="IPR041953">
    <property type="entry name" value="YdeP_MopB"/>
</dbReference>
<sequence length="752" mass="81799">MAAGGWQSLKAVARYTLEEGNAALITRALLQQNKTDGFACVSCAWAKPAEPRVAEFCENGAKATAWELTSRRLSPEFFDTHPVSELRGWSDHDLEAGGRLTAPMRYDRATDRYVEVTWDEAIADIAARLRALRAEDPKSAVFYASGRASLETSYAWQLFARVYGNNNLPDSSNMCHESTSVALPESIGVPIGTVHLEDFGQADCLLFVGQNPGVNSPRMLHLIKEARDRGVPIISFNPLRESGLVRFVDPQSPMQMLTPASTTVSTQYLQVKVGGDLAAMTGVAKALLTSAVAGGQGLDREFIAQHTHGFDAFAAWAMQQPWEDIERESGLARAALERVAAVLGGAKAVIAVYGMGLTQHRLGVKNVQMLCNLLLMGGHMGRPGAGICPVRGHSNVQGQRTVGITEKPELAPLDQLAAQYVFKPPRDKGLDTVGACQGVLDGSVRAMLNLGGNLLRSVPDNTRLEPAWSRLALTVHVATKLNHTHLVPGETSYLLPCIGRIEIDRQAGREQRVSMEDSTGFIHASQGVAEPADERFRSELAIVSALAEATVGDAAQVPWAGWREDYARVRAAIATTYPKIFHDFETRFVLPGGFPKPNAARERDWKTPTGKANFIVPGALVADPDAPGHPPQTLRLMTMRSDDQFNTTIYSLDDRFRDVSGTRNVLFMNEADIARHGLQAGQRIDVRTAADDGVVREVRGLTVRAYDIPEGCVAGYYPECNPLVPLWHHAEGSHVPAYKSVPILVQPENAIP</sequence>
<dbReference type="Pfam" id="PF00384">
    <property type="entry name" value="Molybdopterin"/>
    <property type="match status" value="1"/>
</dbReference>
<comment type="similarity">
    <text evidence="3">Belongs to the prokaryotic molybdopterin-containing oxidoreductase family.</text>
</comment>
<keyword evidence="5" id="KW-0500">Molybdenum</keyword>
<dbReference type="GO" id="GO:0016020">
    <property type="term" value="C:membrane"/>
    <property type="evidence" value="ECO:0007669"/>
    <property type="project" value="TreeGrafter"/>
</dbReference>
<comment type="caution">
    <text evidence="12">The sequence shown here is derived from an EMBL/GenBank/DDBJ whole genome shotgun (WGS) entry which is preliminary data.</text>
</comment>
<keyword evidence="8" id="KW-0408">Iron</keyword>
<evidence type="ECO:0000256" key="5">
    <source>
        <dbReference type="ARBA" id="ARBA00022505"/>
    </source>
</evidence>
<dbReference type="GO" id="GO:0043546">
    <property type="term" value="F:molybdopterin cofactor binding"/>
    <property type="evidence" value="ECO:0007669"/>
    <property type="project" value="InterPro"/>
</dbReference>
<dbReference type="PANTHER" id="PTHR43105:SF4">
    <property type="entry name" value="PROTEIN YDEP"/>
    <property type="match status" value="1"/>
</dbReference>
<dbReference type="GO" id="GO:0051539">
    <property type="term" value="F:4 iron, 4 sulfur cluster binding"/>
    <property type="evidence" value="ECO:0007669"/>
    <property type="project" value="UniProtKB-KW"/>
</dbReference>
<dbReference type="STRING" id="433924.NS331_09700"/>
<comment type="cofactor">
    <cofactor evidence="1">
        <name>Mo-bis(molybdopterin guanine dinucleotide)</name>
        <dbReference type="ChEBI" id="CHEBI:60539"/>
    </cofactor>
</comment>
<dbReference type="PIRSF" id="PIRSF000144">
    <property type="entry name" value="CbbBc"/>
    <property type="match status" value="1"/>
</dbReference>
<reference evidence="12 13" key="1">
    <citation type="submission" date="2018-07" db="EMBL/GenBank/DDBJ databases">
        <title>Genomic Encyclopedia of Type Strains, Phase IV (KMG-IV): sequencing the most valuable type-strain genomes for metagenomic binning, comparative biology and taxonomic classification.</title>
        <authorList>
            <person name="Goeker M."/>
        </authorList>
    </citation>
    <scope>NUCLEOTIDE SEQUENCE [LARGE SCALE GENOMIC DNA]</scope>
    <source>
        <strain evidence="12 13">DSM 21352</strain>
    </source>
</reference>
<dbReference type="InterPro" id="IPR037951">
    <property type="entry name" value="MopB_CT_YdeP"/>
</dbReference>